<dbReference type="InterPro" id="IPR036249">
    <property type="entry name" value="Thioredoxin-like_sf"/>
</dbReference>
<gene>
    <name evidence="2" type="ORF">SAMN05444380_10388</name>
</gene>
<dbReference type="InParanoid" id="A0A1I1VVS6"/>
<dbReference type="InterPro" id="IPR047698">
    <property type="entry name" value="ArsF-like"/>
</dbReference>
<dbReference type="RefSeq" id="WP_010526768.1">
    <property type="nucleotide sequence ID" value="NZ_AFSL01000019.1"/>
</dbReference>
<dbReference type="eggNOG" id="ENOG50333W7">
    <property type="taxonomic scope" value="Bacteria"/>
</dbReference>
<dbReference type="SUPFAM" id="SSF52833">
    <property type="entry name" value="Thioredoxin-like"/>
    <property type="match status" value="1"/>
</dbReference>
<evidence type="ECO:0000313" key="2">
    <source>
        <dbReference type="EMBL" id="SFD86945.1"/>
    </source>
</evidence>
<sequence>MKRVLSTVTFLMLLAVVSLTAQCCSANASSKSSSTASEATANISDVKVYYFHFTRRCVTCQSVEKVAREALAEKFGDAVPFQSVNVEDENAKSLLEKYKVSGQALLVVKGDKVENLTNFAFMNARTNPDKLKNKIAETVKSL</sequence>
<feature type="chain" id="PRO_5010378082" description="Thioredoxin domain-containing protein" evidence="1">
    <location>
        <begin position="29"/>
        <end position="142"/>
    </location>
</feature>
<name>A0A1I1VVS6_9BACT</name>
<feature type="signal peptide" evidence="1">
    <location>
        <begin position="1"/>
        <end position="28"/>
    </location>
</feature>
<dbReference type="NCBIfam" id="NF040494">
    <property type="entry name" value="nitrored_ArsF"/>
    <property type="match status" value="1"/>
</dbReference>
<dbReference type="AlphaFoldDB" id="A0A1I1VVS6"/>
<dbReference type="OrthoDB" id="5524063at2"/>
<evidence type="ECO:0008006" key="4">
    <source>
        <dbReference type="Google" id="ProtNLM"/>
    </source>
</evidence>
<dbReference type="Gene3D" id="3.40.30.10">
    <property type="entry name" value="Glutaredoxin"/>
    <property type="match status" value="1"/>
</dbReference>
<keyword evidence="3" id="KW-1185">Reference proteome</keyword>
<protein>
    <recommendedName>
        <fullName evidence="4">Thioredoxin domain-containing protein</fullName>
    </recommendedName>
</protein>
<dbReference type="EMBL" id="FONA01000003">
    <property type="protein sequence ID" value="SFD86945.1"/>
    <property type="molecule type" value="Genomic_DNA"/>
</dbReference>
<dbReference type="Proteomes" id="UP000181976">
    <property type="component" value="Unassembled WGS sequence"/>
</dbReference>
<evidence type="ECO:0000313" key="3">
    <source>
        <dbReference type="Proteomes" id="UP000181976"/>
    </source>
</evidence>
<proteinExistence type="predicted"/>
<keyword evidence="1" id="KW-0732">Signal</keyword>
<dbReference type="STRING" id="385682.SAMN05444380_10388"/>
<accession>A0A1I1VVS6</accession>
<evidence type="ECO:0000256" key="1">
    <source>
        <dbReference type="SAM" id="SignalP"/>
    </source>
</evidence>
<organism evidence="2 3">
    <name type="scientific">Thermophagus xiamenensis</name>
    <dbReference type="NCBI Taxonomy" id="385682"/>
    <lineage>
        <taxon>Bacteria</taxon>
        <taxon>Pseudomonadati</taxon>
        <taxon>Bacteroidota</taxon>
        <taxon>Bacteroidia</taxon>
        <taxon>Marinilabiliales</taxon>
        <taxon>Marinilabiliaceae</taxon>
        <taxon>Thermophagus</taxon>
    </lineage>
</organism>
<reference evidence="2 3" key="1">
    <citation type="submission" date="2016-10" db="EMBL/GenBank/DDBJ databases">
        <authorList>
            <person name="de Groot N.N."/>
        </authorList>
    </citation>
    <scope>NUCLEOTIDE SEQUENCE [LARGE SCALE GENOMIC DNA]</scope>
    <source>
        <strain evidence="2 3">DSM 19012</strain>
    </source>
</reference>